<sequence length="53" mass="5073">MTINKKVQGAGIGGAIATMIVWAATAAGVDVPAEVGAALATIAAFGAGFLKAE</sequence>
<gene>
    <name evidence="3" type="ORF">UFOVP1392_20</name>
    <name evidence="4" type="ORF">UFOVP1569_19</name>
    <name evidence="2" type="ORF">UFOVP952_30</name>
</gene>
<dbReference type="EMBL" id="LR798409">
    <property type="protein sequence ID" value="CAB5229845.1"/>
    <property type="molecule type" value="Genomic_DNA"/>
</dbReference>
<evidence type="ECO:0000313" key="3">
    <source>
        <dbReference type="EMBL" id="CAB4204029.1"/>
    </source>
</evidence>
<dbReference type="EMBL" id="LR797334">
    <property type="protein sequence ID" value="CAB4204029.1"/>
    <property type="molecule type" value="Genomic_DNA"/>
</dbReference>
<proteinExistence type="predicted"/>
<evidence type="ECO:0000313" key="4">
    <source>
        <dbReference type="EMBL" id="CAB5229845.1"/>
    </source>
</evidence>
<evidence type="ECO:0000313" key="2">
    <source>
        <dbReference type="EMBL" id="CAB4173035.1"/>
    </source>
</evidence>
<feature type="transmembrane region" description="Helical" evidence="1">
    <location>
        <begin position="35"/>
        <end position="52"/>
    </location>
</feature>
<organism evidence="2">
    <name type="scientific">uncultured Caudovirales phage</name>
    <dbReference type="NCBI Taxonomy" id="2100421"/>
    <lineage>
        <taxon>Viruses</taxon>
        <taxon>Duplodnaviria</taxon>
        <taxon>Heunggongvirae</taxon>
        <taxon>Uroviricota</taxon>
        <taxon>Caudoviricetes</taxon>
        <taxon>Peduoviridae</taxon>
        <taxon>Maltschvirus</taxon>
        <taxon>Maltschvirus maltsch</taxon>
    </lineage>
</organism>
<name>A0A6J5PV18_9CAUD</name>
<keyword evidence="1" id="KW-0812">Transmembrane</keyword>
<feature type="transmembrane region" description="Helical" evidence="1">
    <location>
        <begin position="12"/>
        <end position="29"/>
    </location>
</feature>
<keyword evidence="1" id="KW-0472">Membrane</keyword>
<keyword evidence="1" id="KW-1133">Transmembrane helix</keyword>
<reference evidence="2" key="1">
    <citation type="submission" date="2020-05" db="EMBL/GenBank/DDBJ databases">
        <authorList>
            <person name="Chiriac C."/>
            <person name="Salcher M."/>
            <person name="Ghai R."/>
            <person name="Kavagutti S V."/>
        </authorList>
    </citation>
    <scope>NUCLEOTIDE SEQUENCE</scope>
</reference>
<evidence type="ECO:0008006" key="5">
    <source>
        <dbReference type="Google" id="ProtNLM"/>
    </source>
</evidence>
<dbReference type="EMBL" id="LR796889">
    <property type="protein sequence ID" value="CAB4173035.1"/>
    <property type="molecule type" value="Genomic_DNA"/>
</dbReference>
<evidence type="ECO:0000256" key="1">
    <source>
        <dbReference type="SAM" id="Phobius"/>
    </source>
</evidence>
<protein>
    <recommendedName>
        <fullName evidence="5">Holin</fullName>
    </recommendedName>
</protein>
<accession>A0A6J5PV18</accession>